<gene>
    <name evidence="1" type="ORF">FHX34_106143</name>
</gene>
<evidence type="ECO:0008006" key="3">
    <source>
        <dbReference type="Google" id="ProtNLM"/>
    </source>
</evidence>
<dbReference type="AlphaFoldDB" id="A0A561VIG9"/>
<dbReference type="OrthoDB" id="9813876at2"/>
<dbReference type="RefSeq" id="WP_122978203.1">
    <property type="nucleotide sequence ID" value="NZ_BOMX01000134.1"/>
</dbReference>
<comment type="caution">
    <text evidence="1">The sequence shown here is derived from an EMBL/GenBank/DDBJ whole genome shotgun (WGS) entry which is preliminary data.</text>
</comment>
<reference evidence="1 2" key="1">
    <citation type="submission" date="2019-06" db="EMBL/GenBank/DDBJ databases">
        <title>Sequencing the genomes of 1000 actinobacteria strains.</title>
        <authorList>
            <person name="Klenk H.-P."/>
        </authorList>
    </citation>
    <scope>NUCLEOTIDE SEQUENCE [LARGE SCALE GENOMIC DNA]</scope>
    <source>
        <strain evidence="1 2">DSM 43866</strain>
    </source>
</reference>
<evidence type="ECO:0000313" key="1">
    <source>
        <dbReference type="EMBL" id="TWG11413.1"/>
    </source>
</evidence>
<accession>A0A561VIG9</accession>
<organism evidence="1 2">
    <name type="scientific">Actinoplanes teichomyceticus</name>
    <dbReference type="NCBI Taxonomy" id="1867"/>
    <lineage>
        <taxon>Bacteria</taxon>
        <taxon>Bacillati</taxon>
        <taxon>Actinomycetota</taxon>
        <taxon>Actinomycetes</taxon>
        <taxon>Micromonosporales</taxon>
        <taxon>Micromonosporaceae</taxon>
        <taxon>Actinoplanes</taxon>
    </lineage>
</organism>
<sequence>MIVCYAQGGGLGHLTRVRAYLHTVHADEPATVLTTSPFGADPRVLGPHRPRSLPPGADPAAVLRELRPDTLVVDAFPAGIRGELRAASVPPGTRTVHLARLLRWDAYRELLPPDPIRFDRTWTVEPVTGAHGAHLTRTSAAVAPLSLTDPPAGVGPDGGVAHGAWLILHSGPDAEIDELIGYARECAALEGERPRLVLAAPRRPCGLPDDVGHLATYPAWPLFERAARIVTAAGFNAVRQAAPWRAKHRMLPFPRRWDDQFTRAARARREVALG</sequence>
<proteinExistence type="predicted"/>
<evidence type="ECO:0000313" key="2">
    <source>
        <dbReference type="Proteomes" id="UP000320239"/>
    </source>
</evidence>
<dbReference type="EMBL" id="VIWY01000006">
    <property type="protein sequence ID" value="TWG11413.1"/>
    <property type="molecule type" value="Genomic_DNA"/>
</dbReference>
<name>A0A561VIG9_ACTTI</name>
<keyword evidence="2" id="KW-1185">Reference proteome</keyword>
<dbReference type="Proteomes" id="UP000320239">
    <property type="component" value="Unassembled WGS sequence"/>
</dbReference>
<protein>
    <recommendedName>
        <fullName evidence="3">UDP-N-acetylglucosamine:LPS N-acetylglucosamine transferase</fullName>
    </recommendedName>
</protein>